<dbReference type="Gene3D" id="1.20.1440.60">
    <property type="entry name" value="23S rRNA-intervening sequence"/>
    <property type="match status" value="1"/>
</dbReference>
<dbReference type="NCBIfam" id="TIGR02436">
    <property type="entry name" value="four helix bundle protein"/>
    <property type="match status" value="1"/>
</dbReference>
<comment type="caution">
    <text evidence="1">The sequence shown here is derived from an EMBL/GenBank/DDBJ whole genome shotgun (WGS) entry which is preliminary data.</text>
</comment>
<evidence type="ECO:0000313" key="2">
    <source>
        <dbReference type="Proteomes" id="UP000662074"/>
    </source>
</evidence>
<reference evidence="1" key="1">
    <citation type="journal article" date="2014" name="Int. J. Syst. Evol. Microbiol.">
        <title>Complete genome sequence of Corynebacterium casei LMG S-19264T (=DSM 44701T), isolated from a smear-ripened cheese.</title>
        <authorList>
            <consortium name="US DOE Joint Genome Institute (JGI-PGF)"/>
            <person name="Walter F."/>
            <person name="Albersmeier A."/>
            <person name="Kalinowski J."/>
            <person name="Ruckert C."/>
        </authorList>
    </citation>
    <scope>NUCLEOTIDE SEQUENCE</scope>
    <source>
        <strain evidence="1">CCM 8711</strain>
    </source>
</reference>
<dbReference type="PANTHER" id="PTHR38471">
    <property type="entry name" value="FOUR HELIX BUNDLE PROTEIN"/>
    <property type="match status" value="1"/>
</dbReference>
<name>A0A917JDQ5_9SPHI</name>
<organism evidence="1 2">
    <name type="scientific">Mucilaginibacter galii</name>
    <dbReference type="NCBI Taxonomy" id="2005073"/>
    <lineage>
        <taxon>Bacteria</taxon>
        <taxon>Pseudomonadati</taxon>
        <taxon>Bacteroidota</taxon>
        <taxon>Sphingobacteriia</taxon>
        <taxon>Sphingobacteriales</taxon>
        <taxon>Sphingobacteriaceae</taxon>
        <taxon>Mucilaginibacter</taxon>
    </lineage>
</organism>
<accession>A0A917JDQ5</accession>
<dbReference type="EMBL" id="BMDO01000011">
    <property type="protein sequence ID" value="GGI52211.1"/>
    <property type="molecule type" value="Genomic_DNA"/>
</dbReference>
<reference evidence="1" key="2">
    <citation type="submission" date="2020-09" db="EMBL/GenBank/DDBJ databases">
        <authorList>
            <person name="Sun Q."/>
            <person name="Sedlacek I."/>
        </authorList>
    </citation>
    <scope>NUCLEOTIDE SEQUENCE</scope>
    <source>
        <strain evidence="1">CCM 8711</strain>
    </source>
</reference>
<evidence type="ECO:0000313" key="1">
    <source>
        <dbReference type="EMBL" id="GGI52211.1"/>
    </source>
</evidence>
<protein>
    <submittedName>
        <fullName evidence="1">Four helix bundle protein</fullName>
    </submittedName>
</protein>
<dbReference type="Proteomes" id="UP000662074">
    <property type="component" value="Unassembled WGS sequence"/>
</dbReference>
<dbReference type="SUPFAM" id="SSF158446">
    <property type="entry name" value="IVS-encoded protein-like"/>
    <property type="match status" value="1"/>
</dbReference>
<sequence length="120" mass="13427">MVKHNFRQLNIWKDAVDLAKEVYRLTQSLPSEHKYGISSQMFRAAVSVSSNIAEGSAKNSPKEFVYFLSTSLGSAYELETQLVISGQCGLIDVHHIERLIGKVQILQKQIMAFVNVVKAT</sequence>
<dbReference type="PANTHER" id="PTHR38471:SF2">
    <property type="entry name" value="FOUR HELIX BUNDLE PROTEIN"/>
    <property type="match status" value="1"/>
</dbReference>
<dbReference type="RefSeq" id="WP_188418327.1">
    <property type="nucleotide sequence ID" value="NZ_BMDO01000011.1"/>
</dbReference>
<gene>
    <name evidence="1" type="ORF">GCM10011425_34230</name>
</gene>
<proteinExistence type="predicted"/>
<dbReference type="AlphaFoldDB" id="A0A917JDQ5"/>
<dbReference type="InterPro" id="IPR036583">
    <property type="entry name" value="23S_rRNA_IVS_sf"/>
</dbReference>
<dbReference type="Pfam" id="PF05635">
    <property type="entry name" value="23S_rRNA_IVP"/>
    <property type="match status" value="1"/>
</dbReference>
<dbReference type="InterPro" id="IPR012657">
    <property type="entry name" value="23S_rRNA-intervening_sequence"/>
</dbReference>
<keyword evidence="2" id="KW-1185">Reference proteome</keyword>
<dbReference type="CDD" id="cd16377">
    <property type="entry name" value="23S_rRNA_IVP_like"/>
    <property type="match status" value="1"/>
</dbReference>